<dbReference type="OrthoDB" id="1906820at2759"/>
<dbReference type="InterPro" id="IPR002156">
    <property type="entry name" value="RNaseH_domain"/>
</dbReference>
<dbReference type="Proteomes" id="UP000237105">
    <property type="component" value="Unassembled WGS sequence"/>
</dbReference>
<feature type="domain" description="RNase H type-1" evidence="1">
    <location>
        <begin position="28"/>
        <end position="68"/>
    </location>
</feature>
<accession>A0A2P5BC25</accession>
<evidence type="ECO:0000313" key="2">
    <source>
        <dbReference type="EMBL" id="PON46332.1"/>
    </source>
</evidence>
<organism evidence="2 3">
    <name type="scientific">Parasponia andersonii</name>
    <name type="common">Sponia andersonii</name>
    <dbReference type="NCBI Taxonomy" id="3476"/>
    <lineage>
        <taxon>Eukaryota</taxon>
        <taxon>Viridiplantae</taxon>
        <taxon>Streptophyta</taxon>
        <taxon>Embryophyta</taxon>
        <taxon>Tracheophyta</taxon>
        <taxon>Spermatophyta</taxon>
        <taxon>Magnoliopsida</taxon>
        <taxon>eudicotyledons</taxon>
        <taxon>Gunneridae</taxon>
        <taxon>Pentapetalae</taxon>
        <taxon>rosids</taxon>
        <taxon>fabids</taxon>
        <taxon>Rosales</taxon>
        <taxon>Cannabaceae</taxon>
        <taxon>Parasponia</taxon>
    </lineage>
</organism>
<dbReference type="GO" id="GO:0004523">
    <property type="term" value="F:RNA-DNA hybrid ribonuclease activity"/>
    <property type="evidence" value="ECO:0007669"/>
    <property type="project" value="InterPro"/>
</dbReference>
<feature type="non-terminal residue" evidence="2">
    <location>
        <position position="1"/>
    </location>
</feature>
<sequence length="71" mass="7713">LRPRLLVGARDLKLNTNMASPAGEHFIGCGGIIRDEHGNVLVCWAIRIAGCFNVDVGELIAIREGLRLPFS</sequence>
<gene>
    <name evidence="2" type="ORF">PanWU01x14_252190</name>
</gene>
<comment type="caution">
    <text evidence="2">The sequence shown here is derived from an EMBL/GenBank/DDBJ whole genome shotgun (WGS) entry which is preliminary data.</text>
</comment>
<evidence type="ECO:0000313" key="3">
    <source>
        <dbReference type="Proteomes" id="UP000237105"/>
    </source>
</evidence>
<proteinExistence type="predicted"/>
<dbReference type="AlphaFoldDB" id="A0A2P5BC25"/>
<reference evidence="3" key="1">
    <citation type="submission" date="2016-06" db="EMBL/GenBank/DDBJ databases">
        <title>Parallel loss of symbiosis genes in relatives of nitrogen-fixing non-legume Parasponia.</title>
        <authorList>
            <person name="Van Velzen R."/>
            <person name="Holmer R."/>
            <person name="Bu F."/>
            <person name="Rutten L."/>
            <person name="Van Zeijl A."/>
            <person name="Liu W."/>
            <person name="Santuari L."/>
            <person name="Cao Q."/>
            <person name="Sharma T."/>
            <person name="Shen D."/>
            <person name="Roswanjaya Y."/>
            <person name="Wardhani T."/>
            <person name="Kalhor M.S."/>
            <person name="Jansen J."/>
            <person name="Van den Hoogen J."/>
            <person name="Gungor B."/>
            <person name="Hartog M."/>
            <person name="Hontelez J."/>
            <person name="Verver J."/>
            <person name="Yang W.-C."/>
            <person name="Schijlen E."/>
            <person name="Repin R."/>
            <person name="Schilthuizen M."/>
            <person name="Schranz E."/>
            <person name="Heidstra R."/>
            <person name="Miyata K."/>
            <person name="Fedorova E."/>
            <person name="Kohlen W."/>
            <person name="Bisseling T."/>
            <person name="Smit S."/>
            <person name="Geurts R."/>
        </authorList>
    </citation>
    <scope>NUCLEOTIDE SEQUENCE [LARGE SCALE GENOMIC DNA]</scope>
    <source>
        <strain evidence="3">cv. WU1-14</strain>
    </source>
</reference>
<name>A0A2P5BC25_PARAD</name>
<evidence type="ECO:0000259" key="1">
    <source>
        <dbReference type="Pfam" id="PF13456"/>
    </source>
</evidence>
<protein>
    <recommendedName>
        <fullName evidence="1">RNase H type-1 domain-containing protein</fullName>
    </recommendedName>
</protein>
<dbReference type="GO" id="GO:0003676">
    <property type="term" value="F:nucleic acid binding"/>
    <property type="evidence" value="ECO:0007669"/>
    <property type="project" value="InterPro"/>
</dbReference>
<dbReference type="Pfam" id="PF13456">
    <property type="entry name" value="RVT_3"/>
    <property type="match status" value="1"/>
</dbReference>
<dbReference type="EMBL" id="JXTB01000313">
    <property type="protein sequence ID" value="PON46332.1"/>
    <property type="molecule type" value="Genomic_DNA"/>
</dbReference>
<keyword evidence="3" id="KW-1185">Reference proteome</keyword>